<feature type="non-terminal residue" evidence="1">
    <location>
        <position position="1"/>
    </location>
</feature>
<proteinExistence type="predicted"/>
<accession>X1K890</accession>
<reference evidence="1" key="1">
    <citation type="journal article" date="2014" name="Front. Microbiol.">
        <title>High frequency of phylogenetically diverse reductive dehalogenase-homologous genes in deep subseafloor sedimentary metagenomes.</title>
        <authorList>
            <person name="Kawai M."/>
            <person name="Futagami T."/>
            <person name="Toyoda A."/>
            <person name="Takaki Y."/>
            <person name="Nishi S."/>
            <person name="Hori S."/>
            <person name="Arai W."/>
            <person name="Tsubouchi T."/>
            <person name="Morono Y."/>
            <person name="Uchiyama I."/>
            <person name="Ito T."/>
            <person name="Fujiyama A."/>
            <person name="Inagaki F."/>
            <person name="Takami H."/>
        </authorList>
    </citation>
    <scope>NUCLEOTIDE SEQUENCE</scope>
    <source>
        <strain evidence="1">Expedition CK06-06</strain>
    </source>
</reference>
<organism evidence="1">
    <name type="scientific">marine sediment metagenome</name>
    <dbReference type="NCBI Taxonomy" id="412755"/>
    <lineage>
        <taxon>unclassified sequences</taxon>
        <taxon>metagenomes</taxon>
        <taxon>ecological metagenomes</taxon>
    </lineage>
</organism>
<dbReference type="EMBL" id="BARU01043146">
    <property type="protein sequence ID" value="GAH78298.1"/>
    <property type="molecule type" value="Genomic_DNA"/>
</dbReference>
<dbReference type="AlphaFoldDB" id="X1K890"/>
<gene>
    <name evidence="1" type="ORF">S03H2_66132</name>
</gene>
<sequence>NSLTTYIFNSYTTVMQQTAETPLGTIKAYGTLSGYVYLHIPQYLCKQFNVIPSTVFSITYKDGKIVLEQQKEKQHELLG</sequence>
<comment type="caution">
    <text evidence="1">The sequence shown here is derived from an EMBL/GenBank/DDBJ whole genome shotgun (WGS) entry which is preliminary data.</text>
</comment>
<evidence type="ECO:0000313" key="1">
    <source>
        <dbReference type="EMBL" id="GAH78298.1"/>
    </source>
</evidence>
<name>X1K890_9ZZZZ</name>
<protein>
    <submittedName>
        <fullName evidence="1">Uncharacterized protein</fullName>
    </submittedName>
</protein>